<evidence type="ECO:0000313" key="2">
    <source>
        <dbReference type="Proteomes" id="UP001240678"/>
    </source>
</evidence>
<comment type="caution">
    <text evidence="1">The sequence shown here is derived from an EMBL/GenBank/DDBJ whole genome shotgun (WGS) entry which is preliminary data.</text>
</comment>
<sequence length="56" mass="6094">MDVTEISEPTPSFSHLLGLLLEAITAYLLLEPRSFLSYPVHPLISAGAPFPPIIFA</sequence>
<reference evidence="1 2" key="1">
    <citation type="submission" date="2016-10" db="EMBL/GenBank/DDBJ databases">
        <title>The genome sequence of Colletotrichum fioriniae PJ7.</title>
        <authorList>
            <person name="Baroncelli R."/>
        </authorList>
    </citation>
    <scope>NUCLEOTIDE SEQUENCE [LARGE SCALE GENOMIC DNA]</scope>
    <source>
        <strain evidence="1 2">IMI 309622</strain>
    </source>
</reference>
<accession>A0AAI9Z321</accession>
<dbReference type="GeneID" id="85336257"/>
<dbReference type="Proteomes" id="UP001240678">
    <property type="component" value="Unassembled WGS sequence"/>
</dbReference>
<protein>
    <submittedName>
        <fullName evidence="1">Uncharacterized protein</fullName>
    </submittedName>
</protein>
<gene>
    <name evidence="1" type="ORF">CCOS01_04529</name>
</gene>
<organism evidence="1 2">
    <name type="scientific">Colletotrichum costaricense</name>
    <dbReference type="NCBI Taxonomy" id="1209916"/>
    <lineage>
        <taxon>Eukaryota</taxon>
        <taxon>Fungi</taxon>
        <taxon>Dikarya</taxon>
        <taxon>Ascomycota</taxon>
        <taxon>Pezizomycotina</taxon>
        <taxon>Sordariomycetes</taxon>
        <taxon>Hypocreomycetidae</taxon>
        <taxon>Glomerellales</taxon>
        <taxon>Glomerellaceae</taxon>
        <taxon>Colletotrichum</taxon>
        <taxon>Colletotrichum acutatum species complex</taxon>
    </lineage>
</organism>
<proteinExistence type="predicted"/>
<evidence type="ECO:0000313" key="1">
    <source>
        <dbReference type="EMBL" id="KAK1532546.1"/>
    </source>
</evidence>
<dbReference type="RefSeq" id="XP_060316668.1">
    <property type="nucleotide sequence ID" value="XM_060452710.1"/>
</dbReference>
<name>A0AAI9Z321_9PEZI</name>
<dbReference type="EMBL" id="MOOE01000004">
    <property type="protein sequence ID" value="KAK1532546.1"/>
    <property type="molecule type" value="Genomic_DNA"/>
</dbReference>
<dbReference type="AlphaFoldDB" id="A0AAI9Z321"/>
<keyword evidence="2" id="KW-1185">Reference proteome</keyword>